<evidence type="ECO:0000313" key="1">
    <source>
        <dbReference type="EMBL" id="CAG8728222.1"/>
    </source>
</evidence>
<gene>
    <name evidence="1" type="ORF">RPERSI_LOCUS11899</name>
</gene>
<sequence length="131" mass="14977">GVKADLVQRLKSYSNTLASRTRNSNSPNIREEEGYVDDMNSDVEQHVTGIKTRNESVEIKALRDLPASSVIRQELNNQPYRDTIRTKKQQLPEDMNDNHSDSLQKLVLAKFENLENVIADFDYKLNTVVAQ</sequence>
<dbReference type="Proteomes" id="UP000789920">
    <property type="component" value="Unassembled WGS sequence"/>
</dbReference>
<reference evidence="1" key="1">
    <citation type="submission" date="2021-06" db="EMBL/GenBank/DDBJ databases">
        <authorList>
            <person name="Kallberg Y."/>
            <person name="Tangrot J."/>
            <person name="Rosling A."/>
        </authorList>
    </citation>
    <scope>NUCLEOTIDE SEQUENCE</scope>
    <source>
        <strain evidence="1">MA461A</strain>
    </source>
</reference>
<dbReference type="EMBL" id="CAJVQC010024919">
    <property type="protein sequence ID" value="CAG8728222.1"/>
    <property type="molecule type" value="Genomic_DNA"/>
</dbReference>
<keyword evidence="2" id="KW-1185">Reference proteome</keyword>
<proteinExistence type="predicted"/>
<name>A0ACA9Q320_9GLOM</name>
<protein>
    <submittedName>
        <fullName evidence="1">4017_t:CDS:1</fullName>
    </submittedName>
</protein>
<feature type="non-terminal residue" evidence="1">
    <location>
        <position position="131"/>
    </location>
</feature>
<accession>A0ACA9Q320</accession>
<organism evidence="1 2">
    <name type="scientific">Racocetra persica</name>
    <dbReference type="NCBI Taxonomy" id="160502"/>
    <lineage>
        <taxon>Eukaryota</taxon>
        <taxon>Fungi</taxon>
        <taxon>Fungi incertae sedis</taxon>
        <taxon>Mucoromycota</taxon>
        <taxon>Glomeromycotina</taxon>
        <taxon>Glomeromycetes</taxon>
        <taxon>Diversisporales</taxon>
        <taxon>Gigasporaceae</taxon>
        <taxon>Racocetra</taxon>
    </lineage>
</organism>
<feature type="non-terminal residue" evidence="1">
    <location>
        <position position="1"/>
    </location>
</feature>
<evidence type="ECO:0000313" key="2">
    <source>
        <dbReference type="Proteomes" id="UP000789920"/>
    </source>
</evidence>
<comment type="caution">
    <text evidence="1">The sequence shown here is derived from an EMBL/GenBank/DDBJ whole genome shotgun (WGS) entry which is preliminary data.</text>
</comment>